<dbReference type="GO" id="GO:0005886">
    <property type="term" value="C:plasma membrane"/>
    <property type="evidence" value="ECO:0007669"/>
    <property type="project" value="UniProtKB-SubCell"/>
</dbReference>
<reference evidence="7" key="1">
    <citation type="submission" date="2019-08" db="EMBL/GenBank/DDBJ databases">
        <authorList>
            <person name="Kucharzyk K."/>
            <person name="Murdoch R.W."/>
            <person name="Higgins S."/>
            <person name="Loffler F."/>
        </authorList>
    </citation>
    <scope>NUCLEOTIDE SEQUENCE</scope>
</reference>
<proteinExistence type="predicted"/>
<gene>
    <name evidence="7" type="primary">rbsC_46</name>
    <name evidence="7" type="ORF">SDC9_110435</name>
</gene>
<keyword evidence="4 6" id="KW-1133">Transmembrane helix</keyword>
<evidence type="ECO:0000256" key="5">
    <source>
        <dbReference type="ARBA" id="ARBA00023136"/>
    </source>
</evidence>
<keyword evidence="5 6" id="KW-0472">Membrane</keyword>
<dbReference type="Pfam" id="PF02653">
    <property type="entry name" value="BPD_transp_2"/>
    <property type="match status" value="1"/>
</dbReference>
<feature type="transmembrane region" description="Helical" evidence="6">
    <location>
        <begin position="217"/>
        <end position="238"/>
    </location>
</feature>
<evidence type="ECO:0000256" key="6">
    <source>
        <dbReference type="SAM" id="Phobius"/>
    </source>
</evidence>
<feature type="transmembrane region" description="Helical" evidence="6">
    <location>
        <begin position="57"/>
        <end position="86"/>
    </location>
</feature>
<feature type="transmembrane region" description="Helical" evidence="6">
    <location>
        <begin position="250"/>
        <end position="273"/>
    </location>
</feature>
<feature type="transmembrane region" description="Helical" evidence="6">
    <location>
        <begin position="293"/>
        <end position="312"/>
    </location>
</feature>
<comment type="caution">
    <text evidence="7">The sequence shown here is derived from an EMBL/GenBank/DDBJ whole genome shotgun (WGS) entry which is preliminary data.</text>
</comment>
<name>A0A645BDN2_9ZZZZ</name>
<dbReference type="InterPro" id="IPR037294">
    <property type="entry name" value="ABC_BtuC-like"/>
</dbReference>
<accession>A0A645BDN2</accession>
<evidence type="ECO:0000313" key="7">
    <source>
        <dbReference type="EMBL" id="MPM63555.1"/>
    </source>
</evidence>
<dbReference type="GO" id="GO:0022857">
    <property type="term" value="F:transmembrane transporter activity"/>
    <property type="evidence" value="ECO:0007669"/>
    <property type="project" value="InterPro"/>
</dbReference>
<evidence type="ECO:0000256" key="3">
    <source>
        <dbReference type="ARBA" id="ARBA00022692"/>
    </source>
</evidence>
<keyword evidence="2" id="KW-1003">Cell membrane</keyword>
<keyword evidence="3 6" id="KW-0812">Transmembrane</keyword>
<dbReference type="AlphaFoldDB" id="A0A645BDN2"/>
<dbReference type="PANTHER" id="PTHR32196">
    <property type="entry name" value="ABC TRANSPORTER PERMEASE PROTEIN YPHD-RELATED-RELATED"/>
    <property type="match status" value="1"/>
</dbReference>
<sequence>MQTSIAVFSRRALRTLTKQKAVIAILALLILMLFFKTNFYTSYNLLSVLKDAAVNEIIAFGVTLTVIAAGCDLSVGAVMCLSGIVAIQLMNKGVGMPLSISIAVLSGAVVGFINGFLVVQQKTEAFIITLGTGMLIKGINQQLTDAHPVSCTNMEFMKIANGKVGGVIPNLALYMIVIGLLVYALLRYTSYGRNLYALGGDYDVAKYSGINVVTTKWVAFVLSGALAAVAGVLLSSKLNTGSSIYGDDTALMVNCGVVVGGTSFAGGVGGVWQSFIGLMVLQLLTNCMNMLGIAPYLQQVCQGVVIVAIIWLDCFGRKRKREDV</sequence>
<dbReference type="SUPFAM" id="SSF81345">
    <property type="entry name" value="ABC transporter involved in vitamin B12 uptake, BtuC"/>
    <property type="match status" value="1"/>
</dbReference>
<evidence type="ECO:0000256" key="1">
    <source>
        <dbReference type="ARBA" id="ARBA00004651"/>
    </source>
</evidence>
<dbReference type="CDD" id="cd06579">
    <property type="entry name" value="TM_PBP1_transp_AraH_like"/>
    <property type="match status" value="1"/>
</dbReference>
<evidence type="ECO:0000256" key="2">
    <source>
        <dbReference type="ARBA" id="ARBA00022475"/>
    </source>
</evidence>
<comment type="subcellular location">
    <subcellularLocation>
        <location evidence="1">Cell membrane</location>
        <topology evidence="1">Multi-pass membrane protein</topology>
    </subcellularLocation>
</comment>
<organism evidence="7">
    <name type="scientific">bioreactor metagenome</name>
    <dbReference type="NCBI Taxonomy" id="1076179"/>
    <lineage>
        <taxon>unclassified sequences</taxon>
        <taxon>metagenomes</taxon>
        <taxon>ecological metagenomes</taxon>
    </lineage>
</organism>
<protein>
    <submittedName>
        <fullName evidence="7">Ribose import permease protein RbsC</fullName>
    </submittedName>
</protein>
<dbReference type="InterPro" id="IPR001851">
    <property type="entry name" value="ABC_transp_permease"/>
</dbReference>
<feature type="transmembrane region" description="Helical" evidence="6">
    <location>
        <begin position="98"/>
        <end position="119"/>
    </location>
</feature>
<feature type="transmembrane region" description="Helical" evidence="6">
    <location>
        <begin position="164"/>
        <end position="186"/>
    </location>
</feature>
<dbReference type="EMBL" id="VSSQ01019482">
    <property type="protein sequence ID" value="MPM63555.1"/>
    <property type="molecule type" value="Genomic_DNA"/>
</dbReference>
<feature type="transmembrane region" description="Helical" evidence="6">
    <location>
        <begin position="21"/>
        <end position="37"/>
    </location>
</feature>
<evidence type="ECO:0000256" key="4">
    <source>
        <dbReference type="ARBA" id="ARBA00022989"/>
    </source>
</evidence>